<keyword evidence="2" id="KW-1185">Reference proteome</keyword>
<reference evidence="1" key="1">
    <citation type="submission" date="2019-04" db="EMBL/GenBank/DDBJ databases">
        <title>Microbes associate with the intestines of laboratory mice.</title>
        <authorList>
            <person name="Navarre W."/>
            <person name="Wong E."/>
            <person name="Huang K.C."/>
            <person name="Tropini C."/>
            <person name="Ng K."/>
            <person name="Yu B."/>
        </authorList>
    </citation>
    <scope>NUCLEOTIDE SEQUENCE</scope>
    <source>
        <strain evidence="1">NM86_A22</strain>
    </source>
</reference>
<proteinExistence type="predicted"/>
<evidence type="ECO:0000313" key="1">
    <source>
        <dbReference type="EMBL" id="THG51254.1"/>
    </source>
</evidence>
<dbReference type="EMBL" id="SSTG01000065">
    <property type="protein sequence ID" value="THG51254.1"/>
    <property type="molecule type" value="Genomic_DNA"/>
</dbReference>
<name>A0AC61S5E7_9BACT</name>
<organism evidence="1 2">
    <name type="scientific">Muribaculum caecicola</name>
    <dbReference type="NCBI Taxonomy" id="3038144"/>
    <lineage>
        <taxon>Bacteria</taxon>
        <taxon>Pseudomonadati</taxon>
        <taxon>Bacteroidota</taxon>
        <taxon>Bacteroidia</taxon>
        <taxon>Bacteroidales</taxon>
        <taxon>Muribaculaceae</taxon>
        <taxon>Muribaculum</taxon>
    </lineage>
</organism>
<evidence type="ECO:0000313" key="2">
    <source>
        <dbReference type="Proteomes" id="UP000305401"/>
    </source>
</evidence>
<gene>
    <name evidence="1" type="ORF">E5990_06275</name>
</gene>
<keyword evidence="1" id="KW-0378">Hydrolase</keyword>
<sequence>MKLKKTLLTLLIATACTIGTAAQWTPTSRVFDIAKPEMKVFLPTKELATGRAVVACPGGSYLGHAIAHEGWDWAPFFNRQGIALIVLKYRVPAGNRNLPISDAETAIKMVRDSASVWGINPEDVGIMGSSAGGHLASTIATHSTGKALPNFQILFYPVISMEQPLTHQMTHDNFLGPNPSKELEAKYSNHKQVTKNTPRAFIATSDDDEGVPSANSAEYYLALNKAGVPATLHVYPSGRHGWGILESFVYKNEMLSDLSSWLRSF</sequence>
<comment type="caution">
    <text evidence="1">The sequence shown here is derived from an EMBL/GenBank/DDBJ whole genome shotgun (WGS) entry which is preliminary data.</text>
</comment>
<accession>A0AC61S5E7</accession>
<dbReference type="Proteomes" id="UP000305401">
    <property type="component" value="Unassembled WGS sequence"/>
</dbReference>
<protein>
    <submittedName>
        <fullName evidence="1">Alpha/beta hydrolase</fullName>
    </submittedName>
</protein>